<evidence type="ECO:0000256" key="18">
    <source>
        <dbReference type="ARBA" id="ARBA00047743"/>
    </source>
</evidence>
<evidence type="ECO:0000256" key="7">
    <source>
        <dbReference type="ARBA" id="ARBA00022989"/>
    </source>
</evidence>
<dbReference type="InterPro" id="IPR002657">
    <property type="entry name" value="BilAc:Na_symport/Acr3"/>
</dbReference>
<keyword evidence="4" id="KW-1003">Cell membrane</keyword>
<keyword evidence="5 32" id="KW-0812">Transmembrane</keyword>
<dbReference type="AlphaFoldDB" id="G3VK42"/>
<evidence type="ECO:0000256" key="6">
    <source>
        <dbReference type="ARBA" id="ARBA00022847"/>
    </source>
</evidence>
<reference evidence="33 34" key="1">
    <citation type="journal article" date="2011" name="Proc. Natl. Acad. Sci. U.S.A.">
        <title>Genetic diversity and population structure of the endangered marsupial Sarcophilus harrisii (Tasmanian devil).</title>
        <authorList>
            <person name="Miller W."/>
            <person name="Hayes V.M."/>
            <person name="Ratan A."/>
            <person name="Petersen D.C."/>
            <person name="Wittekindt N.E."/>
            <person name="Miller J."/>
            <person name="Walenz B."/>
            <person name="Knight J."/>
            <person name="Qi J."/>
            <person name="Zhao F."/>
            <person name="Wang Q."/>
            <person name="Bedoya-Reina O.C."/>
            <person name="Katiyar N."/>
            <person name="Tomsho L.P."/>
            <person name="Kasson L.M."/>
            <person name="Hardie R.A."/>
            <person name="Woodbridge P."/>
            <person name="Tindall E.A."/>
            <person name="Bertelsen M.F."/>
            <person name="Dixon D."/>
            <person name="Pyecroft S."/>
            <person name="Helgen K.M."/>
            <person name="Lesk A.M."/>
            <person name="Pringle T.H."/>
            <person name="Patterson N."/>
            <person name="Zhang Y."/>
            <person name="Kreiss A."/>
            <person name="Woods G.M."/>
            <person name="Jones M.E."/>
            <person name="Schuster S.C."/>
        </authorList>
    </citation>
    <scope>NUCLEOTIDE SEQUENCE [LARGE SCALE GENOMIC DNA]</scope>
</reference>
<dbReference type="NCBIfam" id="TIGR00841">
    <property type="entry name" value="bass"/>
    <property type="match status" value="1"/>
</dbReference>
<evidence type="ECO:0000256" key="31">
    <source>
        <dbReference type="ARBA" id="ARBA00082917"/>
    </source>
</evidence>
<dbReference type="CTD" id="6554"/>
<feature type="transmembrane region" description="Helical" evidence="32">
    <location>
        <begin position="194"/>
        <end position="215"/>
    </location>
</feature>
<evidence type="ECO:0000256" key="8">
    <source>
        <dbReference type="ARBA" id="ARBA00023053"/>
    </source>
</evidence>
<keyword evidence="10" id="KW-0406">Ion transport</keyword>
<feature type="transmembrane region" description="Helical" evidence="32">
    <location>
        <begin position="297"/>
        <end position="315"/>
    </location>
</feature>
<evidence type="ECO:0000256" key="10">
    <source>
        <dbReference type="ARBA" id="ARBA00023065"/>
    </source>
</evidence>
<feature type="transmembrane region" description="Helical" evidence="32">
    <location>
        <begin position="126"/>
        <end position="149"/>
    </location>
</feature>
<dbReference type="OMA" id="CYEKIKP"/>
<dbReference type="OrthoDB" id="203097at2759"/>
<feature type="transmembrane region" description="Helical" evidence="32">
    <location>
        <begin position="221"/>
        <end position="251"/>
    </location>
</feature>
<evidence type="ECO:0000256" key="13">
    <source>
        <dbReference type="ARBA" id="ARBA00023201"/>
    </source>
</evidence>
<evidence type="ECO:0000256" key="16">
    <source>
        <dbReference type="ARBA" id="ARBA00047311"/>
    </source>
</evidence>
<reference evidence="33" key="3">
    <citation type="submission" date="2025-09" db="UniProtKB">
        <authorList>
            <consortium name="Ensembl"/>
        </authorList>
    </citation>
    <scope>IDENTIFICATION</scope>
</reference>
<organism evidence="33 34">
    <name type="scientific">Sarcophilus harrisii</name>
    <name type="common">Tasmanian devil</name>
    <name type="synonym">Sarcophilus laniarius</name>
    <dbReference type="NCBI Taxonomy" id="9305"/>
    <lineage>
        <taxon>Eukaryota</taxon>
        <taxon>Metazoa</taxon>
        <taxon>Chordata</taxon>
        <taxon>Craniata</taxon>
        <taxon>Vertebrata</taxon>
        <taxon>Euteleostomi</taxon>
        <taxon>Mammalia</taxon>
        <taxon>Metatheria</taxon>
        <taxon>Dasyuromorphia</taxon>
        <taxon>Dasyuridae</taxon>
        <taxon>Sarcophilus</taxon>
    </lineage>
</organism>
<evidence type="ECO:0000256" key="9">
    <source>
        <dbReference type="ARBA" id="ARBA00023055"/>
    </source>
</evidence>
<keyword evidence="12" id="KW-0325">Glycoprotein</keyword>
<dbReference type="InParanoid" id="G3VK42"/>
<keyword evidence="3" id="KW-0813">Transport</keyword>
<evidence type="ECO:0000256" key="22">
    <source>
        <dbReference type="ARBA" id="ARBA00049276"/>
    </source>
</evidence>
<keyword evidence="7 32" id="KW-1133">Transmembrane helix</keyword>
<comment type="catalytic activity">
    <reaction evidence="16">
        <text>tauroallocholate(out) + 2 Na(+)(out) = tauroallocholate(in) + 2 Na(+)(in)</text>
        <dbReference type="Rhea" id="RHEA:51840"/>
        <dbReference type="ChEBI" id="CHEBI:29101"/>
        <dbReference type="ChEBI" id="CHEBI:191406"/>
    </reaction>
</comment>
<keyword evidence="13" id="KW-0739">Sodium transport</keyword>
<feature type="transmembrane region" description="Helical" evidence="32">
    <location>
        <begin position="161"/>
        <end position="182"/>
    </location>
</feature>
<evidence type="ECO:0000256" key="1">
    <source>
        <dbReference type="ARBA" id="ARBA00004651"/>
    </source>
</evidence>
<evidence type="ECO:0000256" key="5">
    <source>
        <dbReference type="ARBA" id="ARBA00022692"/>
    </source>
</evidence>
<evidence type="ECO:0000256" key="30">
    <source>
        <dbReference type="ARBA" id="ARBA00078029"/>
    </source>
</evidence>
<gene>
    <name evidence="33" type="primary">SLC10A1</name>
</gene>
<comment type="subcellular location">
    <subcellularLocation>
        <location evidence="1">Cell membrane</location>
        <topology evidence="1">Multi-pass membrane protein</topology>
    </subcellularLocation>
</comment>
<evidence type="ECO:0000256" key="11">
    <source>
        <dbReference type="ARBA" id="ARBA00023136"/>
    </source>
</evidence>
<keyword evidence="9" id="KW-0445">Lipid transport</keyword>
<evidence type="ECO:0000256" key="25">
    <source>
        <dbReference type="ARBA" id="ARBA00052405"/>
    </source>
</evidence>
<comment type="catalytic activity">
    <reaction evidence="20">
        <text>taurocholate(out) + 2 Na(+)(out) = taurocholate(in) + 2 Na(+)(in)</text>
        <dbReference type="Rhea" id="RHEA:71875"/>
        <dbReference type="ChEBI" id="CHEBI:29101"/>
        <dbReference type="ChEBI" id="CHEBI:36257"/>
    </reaction>
</comment>
<dbReference type="Gene3D" id="1.20.1530.20">
    <property type="match status" value="1"/>
</dbReference>
<evidence type="ECO:0000256" key="28">
    <source>
        <dbReference type="ARBA" id="ARBA00075177"/>
    </source>
</evidence>
<name>G3VK42_SARHA</name>
<keyword evidence="6" id="KW-0769">Symport</keyword>
<dbReference type="HOGENOM" id="CLU_034788_7_5_1"/>
<evidence type="ECO:0000256" key="32">
    <source>
        <dbReference type="SAM" id="Phobius"/>
    </source>
</evidence>
<keyword evidence="11 32" id="KW-0472">Membrane</keyword>
<feature type="transmembrane region" description="Helical" evidence="32">
    <location>
        <begin position="98"/>
        <end position="119"/>
    </location>
</feature>
<comment type="catalytic activity">
    <reaction evidence="22">
        <text>tauronorcholate(out) + 2 Na(+)(out) = tauronorcholate(in) + 2 Na(+)(in)</text>
        <dbReference type="Rhea" id="RHEA:71915"/>
        <dbReference type="ChEBI" id="CHEBI:29101"/>
        <dbReference type="ChEBI" id="CHEBI:191405"/>
    </reaction>
</comment>
<dbReference type="InterPro" id="IPR004710">
    <property type="entry name" value="Bilac:Na_transpt"/>
</dbReference>
<evidence type="ECO:0000256" key="19">
    <source>
        <dbReference type="ARBA" id="ARBA00048013"/>
    </source>
</evidence>
<evidence type="ECO:0000256" key="29">
    <source>
        <dbReference type="ARBA" id="ARBA00075246"/>
    </source>
</evidence>
<evidence type="ECO:0000256" key="24">
    <source>
        <dbReference type="ARBA" id="ARBA00052374"/>
    </source>
</evidence>
<evidence type="ECO:0000256" key="3">
    <source>
        <dbReference type="ARBA" id="ARBA00022448"/>
    </source>
</evidence>
<comment type="function">
    <text evidence="26">As a major transporter of conjugated bile salts from plasma into the hepatocyte, it plays a key role in the enterohepatic circulation of bile salts necessary for the solubilization and absorption of dietary fat and fat-soluble vitamins. It is strictly dependent on the extracellular presence of sodium. It exhibits broad substrate specificity and transports various bile acids, such as taurocholate, cholate, as well as non-bile acid organic compounds, such as estrone sulfate. Works collaboratively with the ileal transporter (NTCP2), the organic solute transporter (OST), and the bile salt export pump (BSEP), to ensure efficacious biological recycling of bile acids during enterohepatic circulation.</text>
</comment>
<dbReference type="Proteomes" id="UP000007648">
    <property type="component" value="Unassembled WGS sequence"/>
</dbReference>
<protein>
    <recommendedName>
        <fullName evidence="27">Hepatic sodium/bile acid cotransporter</fullName>
    </recommendedName>
    <alternativeName>
        <fullName evidence="29">Na(+)/bile acid cotransporter</fullName>
    </alternativeName>
    <alternativeName>
        <fullName evidence="28">Na(+)/taurocholate transport protein</fullName>
    </alternativeName>
    <alternativeName>
        <fullName evidence="30">Sodium/taurocholate cotransporting polypeptide</fullName>
    </alternativeName>
    <alternativeName>
        <fullName evidence="31">Solute carrier family 10 member 1</fullName>
    </alternativeName>
</protein>
<evidence type="ECO:0000256" key="27">
    <source>
        <dbReference type="ARBA" id="ARBA00073206"/>
    </source>
</evidence>
<evidence type="ECO:0000313" key="34">
    <source>
        <dbReference type="Proteomes" id="UP000007648"/>
    </source>
</evidence>
<evidence type="ECO:0000256" key="4">
    <source>
        <dbReference type="ARBA" id="ARBA00022475"/>
    </source>
</evidence>
<evidence type="ECO:0000256" key="15">
    <source>
        <dbReference type="ARBA" id="ARBA00034231"/>
    </source>
</evidence>
<comment type="catalytic activity">
    <reaction evidence="19">
        <text>tauro-beta-muricholate(out) + 2 Na(+)(out) = tauro-beta-muricholate(in) + 2 Na(+)(in)</text>
        <dbReference type="Rhea" id="RHEA:72179"/>
        <dbReference type="ChEBI" id="CHEBI:29101"/>
        <dbReference type="ChEBI" id="CHEBI:133064"/>
    </reaction>
</comment>
<reference evidence="33" key="2">
    <citation type="submission" date="2025-08" db="UniProtKB">
        <authorList>
            <consortium name="Ensembl"/>
        </authorList>
    </citation>
    <scope>IDENTIFICATION</scope>
</reference>
<dbReference type="GeneTree" id="ENSGT00950000182808"/>
<comment type="catalytic activity">
    <reaction evidence="17">
        <text>tauroursodeoxycholate(out) + 2 Na(+)(out) = tauroursodeoxycholate(in) + 2 Na(+)(in)</text>
        <dbReference type="Rhea" id="RHEA:71927"/>
        <dbReference type="ChEBI" id="CHEBI:29101"/>
        <dbReference type="ChEBI" id="CHEBI:132028"/>
    </reaction>
</comment>
<dbReference type="GO" id="GO:0005886">
    <property type="term" value="C:plasma membrane"/>
    <property type="evidence" value="ECO:0007669"/>
    <property type="project" value="UniProtKB-SubCell"/>
</dbReference>
<comment type="catalytic activity">
    <reaction evidence="14">
        <text>glycocholate(out) + 2 Na(+)(out) = glycocholate(in) + 2 Na(+)(in)</text>
        <dbReference type="Rhea" id="RHEA:71935"/>
        <dbReference type="ChEBI" id="CHEBI:29101"/>
        <dbReference type="ChEBI" id="CHEBI:29746"/>
    </reaction>
</comment>
<dbReference type="FunFam" id="1.20.1530.20:FF:000016">
    <property type="entry name" value="Solute carrier family 10 member 1"/>
    <property type="match status" value="1"/>
</dbReference>
<sequence length="352" mass="38630">MEAKTWGFRASNASSPFNFTLPLNFGKRPTDLALSIFLVIMLFLIMISLGCTLEFSKMKAHFWKPKGIAIALVSQYGVMPLTAFALGKIFQLNNIEALAILICGCSPGGTLSNMFSLALKGDMNLSILMTTCSTFFALGMMPFLLFIYSKGIYDGDLKDKVPYGQIAISLTLTLIPCTIGIIINSKRPQYGRYIVKGGMIIMLISSVVIAVLSAINVGQSIMYIMTFHLVATSALMPFIGFTLGYILSAILRLNERCRRTVSMETGCQNVQLCSTILNVTFPPEVIGPLFFFPLLYMIFQLGEGLLLIAIFKCYNKMRTPKDKTKMIYTAVNDTANEAGARTMVNGTSVAST</sequence>
<feature type="transmembrane region" description="Helical" evidence="32">
    <location>
        <begin position="67"/>
        <end position="86"/>
    </location>
</feature>
<comment type="catalytic activity">
    <reaction evidence="21">
        <text>taurochenodeoxycholate(out) + 2 Na(+)(out) = taurochenodeoxycholate(in) + 2 Na(+)(in)</text>
        <dbReference type="Rhea" id="RHEA:71923"/>
        <dbReference type="ChEBI" id="CHEBI:9407"/>
        <dbReference type="ChEBI" id="CHEBI:29101"/>
    </reaction>
</comment>
<comment type="catalytic activity">
    <reaction evidence="24">
        <text>taurohyodeoxycholate(out) + 2 Na(+)(out) = taurohyodeoxycholate(in) + 2 Na(+)(in)</text>
        <dbReference type="Rhea" id="RHEA:72167"/>
        <dbReference type="ChEBI" id="CHEBI:29101"/>
        <dbReference type="ChEBI" id="CHEBI:191407"/>
    </reaction>
</comment>
<dbReference type="RefSeq" id="XP_003756441.2">
    <property type="nucleotide sequence ID" value="XM_003756393.4"/>
</dbReference>
<evidence type="ECO:0000256" key="14">
    <source>
        <dbReference type="ARBA" id="ARBA00034215"/>
    </source>
</evidence>
<comment type="similarity">
    <text evidence="2">Belongs to the bile acid:sodium symporter (BASS) (TC 2.A.28) family.</text>
</comment>
<dbReference type="PANTHER" id="PTHR10361:SF40">
    <property type="entry name" value="HEPATIC SODIUM_BILE ACID COTRANSPORTER"/>
    <property type="match status" value="1"/>
</dbReference>
<feature type="transmembrane region" description="Helical" evidence="32">
    <location>
        <begin position="32"/>
        <end position="55"/>
    </location>
</feature>
<dbReference type="STRING" id="9305.ENSSHAP00000003547"/>
<keyword evidence="34" id="KW-1185">Reference proteome</keyword>
<comment type="catalytic activity">
    <reaction evidence="23">
        <text>taurohyocholate(out) + 2 Na(+)(out) = taurohyocholate(in) + 2 Na(+)(in)</text>
        <dbReference type="Rhea" id="RHEA:72171"/>
        <dbReference type="ChEBI" id="CHEBI:29101"/>
        <dbReference type="ChEBI" id="CHEBI:58874"/>
    </reaction>
</comment>
<dbReference type="Ensembl" id="ENSSHAT00000003583.2">
    <property type="protein sequence ID" value="ENSSHAP00000003547.1"/>
    <property type="gene ID" value="ENSSHAG00000003115.2"/>
</dbReference>
<evidence type="ECO:0000256" key="20">
    <source>
        <dbReference type="ARBA" id="ARBA00048327"/>
    </source>
</evidence>
<dbReference type="GO" id="GO:0008508">
    <property type="term" value="F:bile acid:sodium symporter activity"/>
    <property type="evidence" value="ECO:0007669"/>
    <property type="project" value="TreeGrafter"/>
</dbReference>
<comment type="catalytic activity">
    <reaction evidence="18">
        <text>taurodeoxycholate(out) + 2 Na(+)(out) = taurodeoxycholate(in) + 2 Na(+)(in)</text>
        <dbReference type="Rhea" id="RHEA:72087"/>
        <dbReference type="ChEBI" id="CHEBI:29101"/>
        <dbReference type="ChEBI" id="CHEBI:36261"/>
    </reaction>
</comment>
<comment type="catalytic activity">
    <reaction evidence="15">
        <text>cholate(out) + 2 Na(+)(out) = cholate(in) + 2 Na(+)(in)</text>
        <dbReference type="Rhea" id="RHEA:71911"/>
        <dbReference type="ChEBI" id="CHEBI:29101"/>
        <dbReference type="ChEBI" id="CHEBI:29747"/>
    </reaction>
</comment>
<evidence type="ECO:0000313" key="33">
    <source>
        <dbReference type="Ensembl" id="ENSSHAP00000003547.1"/>
    </source>
</evidence>
<accession>G3VK42</accession>
<dbReference type="Pfam" id="PF01758">
    <property type="entry name" value="SBF"/>
    <property type="match status" value="1"/>
</dbReference>
<evidence type="ECO:0000256" key="23">
    <source>
        <dbReference type="ARBA" id="ARBA00051799"/>
    </source>
</evidence>
<dbReference type="eggNOG" id="KOG2718">
    <property type="taxonomic scope" value="Eukaryota"/>
</dbReference>
<evidence type="ECO:0000256" key="17">
    <source>
        <dbReference type="ARBA" id="ARBA00047596"/>
    </source>
</evidence>
<dbReference type="KEGG" id="shr:100929877"/>
<evidence type="ECO:0000256" key="12">
    <source>
        <dbReference type="ARBA" id="ARBA00023180"/>
    </source>
</evidence>
<comment type="catalytic activity">
    <reaction evidence="25">
        <text>estrone 3-sulfate(out) + 2 Na(+)(out) = estrone 3-sulfate(in) + 2 Na(+)(in)</text>
        <dbReference type="Rhea" id="RHEA:71083"/>
        <dbReference type="ChEBI" id="CHEBI:29101"/>
        <dbReference type="ChEBI" id="CHEBI:60050"/>
    </reaction>
</comment>
<dbReference type="PANTHER" id="PTHR10361">
    <property type="entry name" value="SODIUM-BILE ACID COTRANSPORTER"/>
    <property type="match status" value="1"/>
</dbReference>
<dbReference type="InterPro" id="IPR038770">
    <property type="entry name" value="Na+/solute_symporter_sf"/>
</dbReference>
<evidence type="ECO:0000256" key="21">
    <source>
        <dbReference type="ARBA" id="ARBA00048338"/>
    </source>
</evidence>
<dbReference type="FunCoup" id="G3VK42">
    <property type="interactions" value="39"/>
</dbReference>
<dbReference type="GeneID" id="100929877"/>
<evidence type="ECO:0000256" key="2">
    <source>
        <dbReference type="ARBA" id="ARBA00006528"/>
    </source>
</evidence>
<proteinExistence type="inferred from homology"/>
<evidence type="ECO:0000256" key="26">
    <source>
        <dbReference type="ARBA" id="ARBA00056510"/>
    </source>
</evidence>
<keyword evidence="8" id="KW-0915">Sodium</keyword>